<accession>A0A931H637</accession>
<dbReference type="InterPro" id="IPR036410">
    <property type="entry name" value="HSP_DnaJ_Cys-rich_dom_sf"/>
</dbReference>
<evidence type="ECO:0000313" key="1">
    <source>
        <dbReference type="EMBL" id="MBG9389324.1"/>
    </source>
</evidence>
<dbReference type="SUPFAM" id="SSF57938">
    <property type="entry name" value="DnaJ/Hsp40 cysteine-rich domain"/>
    <property type="match status" value="1"/>
</dbReference>
<dbReference type="EMBL" id="JADWYS010000001">
    <property type="protein sequence ID" value="MBG9389324.1"/>
    <property type="molecule type" value="Genomic_DNA"/>
</dbReference>
<dbReference type="Proteomes" id="UP000651050">
    <property type="component" value="Unassembled WGS sequence"/>
</dbReference>
<dbReference type="AlphaFoldDB" id="A0A931H637"/>
<sequence>MDPVPLQYLPHYAQDYSGLTPEQLERLRQLTIAEDWRADMEGGGLMVVYANDFRSLEVITPVVNMGAGAGRIPCPECEGTGTYEFHSGPTRCPQCKGSGFDYVSAP</sequence>
<evidence type="ECO:0000313" key="2">
    <source>
        <dbReference type="Proteomes" id="UP000651050"/>
    </source>
</evidence>
<name>A0A931H637_9BURK</name>
<dbReference type="Gene3D" id="6.20.20.10">
    <property type="match status" value="1"/>
</dbReference>
<gene>
    <name evidence="1" type="ORF">I5803_14935</name>
</gene>
<comment type="caution">
    <text evidence="1">The sequence shown here is derived from an EMBL/GenBank/DDBJ whole genome shotgun (WGS) entry which is preliminary data.</text>
</comment>
<reference evidence="1" key="1">
    <citation type="submission" date="2020-11" db="EMBL/GenBank/DDBJ databases">
        <title>Bacterial whole genome sequence for Caenimonas sp. DR4.4.</title>
        <authorList>
            <person name="Le V."/>
            <person name="Ko S.-R."/>
            <person name="Ahn C.-Y."/>
            <person name="Oh H.-M."/>
        </authorList>
    </citation>
    <scope>NUCLEOTIDE SEQUENCE</scope>
    <source>
        <strain evidence="1">DR4.4</strain>
    </source>
</reference>
<dbReference type="RefSeq" id="WP_196987125.1">
    <property type="nucleotide sequence ID" value="NZ_JADWYS010000001.1"/>
</dbReference>
<protein>
    <submittedName>
        <fullName evidence="1">Uncharacterized protein</fullName>
    </submittedName>
</protein>
<proteinExistence type="predicted"/>
<keyword evidence="2" id="KW-1185">Reference proteome</keyword>
<organism evidence="1 2">
    <name type="scientific">Caenimonas aquaedulcis</name>
    <dbReference type="NCBI Taxonomy" id="2793270"/>
    <lineage>
        <taxon>Bacteria</taxon>
        <taxon>Pseudomonadati</taxon>
        <taxon>Pseudomonadota</taxon>
        <taxon>Betaproteobacteria</taxon>
        <taxon>Burkholderiales</taxon>
        <taxon>Comamonadaceae</taxon>
        <taxon>Caenimonas</taxon>
    </lineage>
</organism>